<dbReference type="AlphaFoldDB" id="A0AAN7P957"/>
<organism evidence="2 3">
    <name type="scientific">Aquatica leii</name>
    <dbReference type="NCBI Taxonomy" id="1421715"/>
    <lineage>
        <taxon>Eukaryota</taxon>
        <taxon>Metazoa</taxon>
        <taxon>Ecdysozoa</taxon>
        <taxon>Arthropoda</taxon>
        <taxon>Hexapoda</taxon>
        <taxon>Insecta</taxon>
        <taxon>Pterygota</taxon>
        <taxon>Neoptera</taxon>
        <taxon>Endopterygota</taxon>
        <taxon>Coleoptera</taxon>
        <taxon>Polyphaga</taxon>
        <taxon>Elateriformia</taxon>
        <taxon>Elateroidea</taxon>
        <taxon>Lampyridae</taxon>
        <taxon>Luciolinae</taxon>
        <taxon>Aquatica</taxon>
    </lineage>
</organism>
<dbReference type="GO" id="GO:0005615">
    <property type="term" value="C:extracellular space"/>
    <property type="evidence" value="ECO:0007669"/>
    <property type="project" value="TreeGrafter"/>
</dbReference>
<dbReference type="InterPro" id="IPR010562">
    <property type="entry name" value="Haemolymph_juvenile_hormone-bd"/>
</dbReference>
<dbReference type="EMBL" id="JARPUR010000003">
    <property type="protein sequence ID" value="KAK4878948.1"/>
    <property type="molecule type" value="Genomic_DNA"/>
</dbReference>
<feature type="chain" id="PRO_5042937861" evidence="1">
    <location>
        <begin position="17"/>
        <end position="250"/>
    </location>
</feature>
<name>A0AAN7P957_9COLE</name>
<dbReference type="Proteomes" id="UP001353858">
    <property type="component" value="Unassembled WGS sequence"/>
</dbReference>
<evidence type="ECO:0000313" key="2">
    <source>
        <dbReference type="EMBL" id="KAK4878948.1"/>
    </source>
</evidence>
<sequence>MLRLVVFTFVFICANATQLQLNPATVRIFESQINDTLNNLSKDLAKNDPMTIPTIDFAIANPGVTVNLSAQNVQLIGYSQFVATKIKVNVIPPSLELNLVFKKIQLIAPSYNLNLQAAFIPFYGAGSINLVPENIQIGVKAKVSIGISGITVKEVQPTFNLTKSDLVITGALNNPQFSQIVSTSTTECFPQFLKNYTKKLSALLGPVIQDVLNKLLSDLLRADHFIPIPGTIKTQEVQQDGLIGRLNVHF</sequence>
<keyword evidence="3" id="KW-1185">Reference proteome</keyword>
<dbReference type="InterPro" id="IPR038606">
    <property type="entry name" value="To_sf"/>
</dbReference>
<evidence type="ECO:0000313" key="3">
    <source>
        <dbReference type="Proteomes" id="UP001353858"/>
    </source>
</evidence>
<evidence type="ECO:0000256" key="1">
    <source>
        <dbReference type="SAM" id="SignalP"/>
    </source>
</evidence>
<dbReference type="Gene3D" id="3.15.10.30">
    <property type="entry name" value="Haemolymph juvenile hormone binding protein"/>
    <property type="match status" value="1"/>
</dbReference>
<dbReference type="SMART" id="SM00700">
    <property type="entry name" value="JHBP"/>
    <property type="match status" value="1"/>
</dbReference>
<feature type="signal peptide" evidence="1">
    <location>
        <begin position="1"/>
        <end position="16"/>
    </location>
</feature>
<reference evidence="3" key="1">
    <citation type="submission" date="2023-01" db="EMBL/GenBank/DDBJ databases">
        <title>Key to firefly adult light organ development and bioluminescence: homeobox transcription factors regulate luciferase expression and transportation to peroxisome.</title>
        <authorList>
            <person name="Fu X."/>
        </authorList>
    </citation>
    <scope>NUCLEOTIDE SEQUENCE [LARGE SCALE GENOMIC DNA]</scope>
</reference>
<gene>
    <name evidence="2" type="ORF">RN001_007094</name>
</gene>
<keyword evidence="1" id="KW-0732">Signal</keyword>
<protein>
    <submittedName>
        <fullName evidence="2">Uncharacterized protein</fullName>
    </submittedName>
</protein>
<dbReference type="Pfam" id="PF06585">
    <property type="entry name" value="JHBP"/>
    <property type="match status" value="1"/>
</dbReference>
<proteinExistence type="predicted"/>
<comment type="caution">
    <text evidence="2">The sequence shown here is derived from an EMBL/GenBank/DDBJ whole genome shotgun (WGS) entry which is preliminary data.</text>
</comment>
<accession>A0AAN7P957</accession>
<dbReference type="PANTHER" id="PTHR11008:SF29">
    <property type="entry name" value="IP17226P"/>
    <property type="match status" value="1"/>
</dbReference>
<dbReference type="PANTHER" id="PTHR11008">
    <property type="entry name" value="PROTEIN TAKEOUT-LIKE PROTEIN"/>
    <property type="match status" value="1"/>
</dbReference>